<feature type="transmembrane region" description="Helical" evidence="1">
    <location>
        <begin position="91"/>
        <end position="113"/>
    </location>
</feature>
<evidence type="ECO:0000256" key="1">
    <source>
        <dbReference type="SAM" id="Phobius"/>
    </source>
</evidence>
<keyword evidence="1" id="KW-0472">Membrane</keyword>
<feature type="transmembrane region" description="Helical" evidence="1">
    <location>
        <begin position="179"/>
        <end position="204"/>
    </location>
</feature>
<keyword evidence="1" id="KW-1133">Transmembrane helix</keyword>
<keyword evidence="1" id="KW-0812">Transmembrane</keyword>
<gene>
    <name evidence="2" type="ORF">KZC51_11520</name>
</gene>
<proteinExistence type="predicted"/>
<organism evidence="2 3">
    <name type="scientific">Microbacterium croceum</name>
    <dbReference type="NCBI Taxonomy" id="2851645"/>
    <lineage>
        <taxon>Bacteria</taxon>
        <taxon>Bacillati</taxon>
        <taxon>Actinomycetota</taxon>
        <taxon>Actinomycetes</taxon>
        <taxon>Micrococcales</taxon>
        <taxon>Microbacteriaceae</taxon>
        <taxon>Microbacterium</taxon>
    </lineage>
</organism>
<comment type="caution">
    <text evidence="2">The sequence shown here is derived from an EMBL/GenBank/DDBJ whole genome shotgun (WGS) entry which is preliminary data.</text>
</comment>
<dbReference type="RefSeq" id="WP_247630110.1">
    <property type="nucleotide sequence ID" value="NZ_JAHWXN010000001.1"/>
</dbReference>
<evidence type="ECO:0000313" key="3">
    <source>
        <dbReference type="Proteomes" id="UP001300096"/>
    </source>
</evidence>
<dbReference type="Proteomes" id="UP001300096">
    <property type="component" value="Unassembled WGS sequence"/>
</dbReference>
<sequence length="377" mass="40253">MTEPSLATKTHTHASPHVEPPIARFTWVIWPWMNWIVPAFVCLHGLSGNGGWESLLLIYGAVLIVPAFALLGSLPRFLLRKRGYRSAPLTTVPLLFVIWWGWTCVGAAMPGITDSSPLPSIANSLTGERLPSAIELMLMVGGMLAGTIAWIAVVAISIALSNRARAGRAPSRPSRAGVIVAWGAAVAIPAALIVICVVGVQLGVSATDADGDTQAVAAARGGSARDELDQQRYTTMQEALSEVRGLISATDWTGAQSGTVSGTCPWVTQAADCYALDARFVFKAAEEPDFTGIAETLQSSGWATESVTTDQWGARELDVHSPDGVSVTIRYSTVDGQGFINTRAKSSSWWGSRYDVRVPDGAVDEKQMWAADDFPLR</sequence>
<name>A0ABT0FFB3_9MICO</name>
<evidence type="ECO:0000313" key="2">
    <source>
        <dbReference type="EMBL" id="MCK2036763.1"/>
    </source>
</evidence>
<accession>A0ABT0FFB3</accession>
<feature type="transmembrane region" description="Helical" evidence="1">
    <location>
        <begin position="133"/>
        <end position="158"/>
    </location>
</feature>
<feature type="transmembrane region" description="Helical" evidence="1">
    <location>
        <begin position="56"/>
        <end position="79"/>
    </location>
</feature>
<reference evidence="2 3" key="1">
    <citation type="submission" date="2021-06" db="EMBL/GenBank/DDBJ databases">
        <title>Genome-based taxonomic framework of Microbacterium strains isolated from marine environment, the description of four new species and reclassification of four preexisting species.</title>
        <authorList>
            <person name="Lee S.D."/>
            <person name="Kim S.-M."/>
            <person name="Byeon Y.-S."/>
            <person name="Yang H.L."/>
            <person name="Kim I.S."/>
        </authorList>
    </citation>
    <scope>NUCLEOTIDE SEQUENCE [LARGE SCALE GENOMIC DNA]</scope>
    <source>
        <strain evidence="2 3">SSW1-49</strain>
    </source>
</reference>
<keyword evidence="3" id="KW-1185">Reference proteome</keyword>
<dbReference type="EMBL" id="JAHWXN010000001">
    <property type="protein sequence ID" value="MCK2036763.1"/>
    <property type="molecule type" value="Genomic_DNA"/>
</dbReference>
<protein>
    <submittedName>
        <fullName evidence="2">Uncharacterized protein</fullName>
    </submittedName>
</protein>